<reference evidence="1 2" key="1">
    <citation type="submission" date="2021-07" db="EMBL/GenBank/DDBJ databases">
        <authorList>
            <person name="Palmer J.M."/>
        </authorList>
    </citation>
    <scope>NUCLEOTIDE SEQUENCE [LARGE SCALE GENOMIC DNA]</scope>
    <source>
        <strain evidence="1 2">AT_MEX2019</strain>
        <tissue evidence="1">Muscle</tissue>
    </source>
</reference>
<evidence type="ECO:0000313" key="2">
    <source>
        <dbReference type="Proteomes" id="UP001345963"/>
    </source>
</evidence>
<dbReference type="Proteomes" id="UP001345963">
    <property type="component" value="Unassembled WGS sequence"/>
</dbReference>
<evidence type="ECO:0000313" key="1">
    <source>
        <dbReference type="EMBL" id="MED6252427.1"/>
    </source>
</evidence>
<gene>
    <name evidence="1" type="ORF">ATANTOWER_011600</name>
</gene>
<protein>
    <submittedName>
        <fullName evidence="1">Uncharacterized protein</fullName>
    </submittedName>
</protein>
<name>A0ABU7BPS7_9TELE</name>
<accession>A0ABU7BPS7</accession>
<dbReference type="EMBL" id="JAHUTI010061516">
    <property type="protein sequence ID" value="MED6252427.1"/>
    <property type="molecule type" value="Genomic_DNA"/>
</dbReference>
<comment type="caution">
    <text evidence="1">The sequence shown here is derived from an EMBL/GenBank/DDBJ whole genome shotgun (WGS) entry which is preliminary data.</text>
</comment>
<sequence length="87" mass="10044">STTHLPHYPPTLHHHRHHLLEQNNKRSSATCTAHHNLTTSASVGILTSLLELHHFLKHAVLDFIHEPRRNIHLPDCVNKPFKPFCFP</sequence>
<keyword evidence="2" id="KW-1185">Reference proteome</keyword>
<feature type="non-terminal residue" evidence="1">
    <location>
        <position position="1"/>
    </location>
</feature>
<proteinExistence type="predicted"/>
<organism evidence="1 2">
    <name type="scientific">Ataeniobius toweri</name>
    <dbReference type="NCBI Taxonomy" id="208326"/>
    <lineage>
        <taxon>Eukaryota</taxon>
        <taxon>Metazoa</taxon>
        <taxon>Chordata</taxon>
        <taxon>Craniata</taxon>
        <taxon>Vertebrata</taxon>
        <taxon>Euteleostomi</taxon>
        <taxon>Actinopterygii</taxon>
        <taxon>Neopterygii</taxon>
        <taxon>Teleostei</taxon>
        <taxon>Neoteleostei</taxon>
        <taxon>Acanthomorphata</taxon>
        <taxon>Ovalentaria</taxon>
        <taxon>Atherinomorphae</taxon>
        <taxon>Cyprinodontiformes</taxon>
        <taxon>Goodeidae</taxon>
        <taxon>Ataeniobius</taxon>
    </lineage>
</organism>